<feature type="domain" description="KOW" evidence="6">
    <location>
        <begin position="2"/>
        <end position="29"/>
    </location>
</feature>
<dbReference type="Proteomes" id="UP000178170">
    <property type="component" value="Unassembled WGS sequence"/>
</dbReference>
<dbReference type="GO" id="GO:0005840">
    <property type="term" value="C:ribosome"/>
    <property type="evidence" value="ECO:0007669"/>
    <property type="project" value="UniProtKB-KW"/>
</dbReference>
<dbReference type="InterPro" id="IPR057264">
    <property type="entry name" value="Ribosomal_uL24_C"/>
</dbReference>
<comment type="function">
    <text evidence="5">One of two assembly initiator proteins, it binds directly to the 5'-end of the 23S rRNA, where it nucleates assembly of the 50S subunit.</text>
</comment>
<accession>A0A1G2QXF2</accession>
<dbReference type="NCBIfam" id="TIGR01079">
    <property type="entry name" value="rplX_bact"/>
    <property type="match status" value="1"/>
</dbReference>
<keyword evidence="3 5" id="KW-0687">Ribonucleoprotein</keyword>
<name>A0A1G2QXF2_9BACT</name>
<dbReference type="InterPro" id="IPR014722">
    <property type="entry name" value="Rib_uL2_dom2"/>
</dbReference>
<dbReference type="InterPro" id="IPR041988">
    <property type="entry name" value="Ribosomal_uL24_KOW"/>
</dbReference>
<evidence type="ECO:0000259" key="6">
    <source>
        <dbReference type="SMART" id="SM00739"/>
    </source>
</evidence>
<dbReference type="SMART" id="SM00739">
    <property type="entry name" value="KOW"/>
    <property type="match status" value="1"/>
</dbReference>
<evidence type="ECO:0000256" key="5">
    <source>
        <dbReference type="HAMAP-Rule" id="MF_01326"/>
    </source>
</evidence>
<comment type="caution">
    <text evidence="7">The sequence shown here is derived from an EMBL/GenBank/DDBJ whole genome shotgun (WGS) entry which is preliminary data.</text>
</comment>
<evidence type="ECO:0000256" key="2">
    <source>
        <dbReference type="ARBA" id="ARBA00022980"/>
    </source>
</evidence>
<dbReference type="SUPFAM" id="SSF50104">
    <property type="entry name" value="Translation proteins SH3-like domain"/>
    <property type="match status" value="1"/>
</dbReference>
<keyword evidence="5" id="KW-0699">rRNA-binding</keyword>
<dbReference type="EMBL" id="MHTS01000009">
    <property type="protein sequence ID" value="OHA64682.1"/>
    <property type="molecule type" value="Genomic_DNA"/>
</dbReference>
<dbReference type="AlphaFoldDB" id="A0A1G2QXF2"/>
<dbReference type="InterPro" id="IPR008991">
    <property type="entry name" value="Translation_prot_SH3-like_sf"/>
</dbReference>
<reference evidence="7 8" key="1">
    <citation type="journal article" date="2016" name="Nat. Commun.">
        <title>Thousands of microbial genomes shed light on interconnected biogeochemical processes in an aquifer system.</title>
        <authorList>
            <person name="Anantharaman K."/>
            <person name="Brown C.T."/>
            <person name="Hug L.A."/>
            <person name="Sharon I."/>
            <person name="Castelle C.J."/>
            <person name="Probst A.J."/>
            <person name="Thomas B.C."/>
            <person name="Singh A."/>
            <person name="Wilkins M.J."/>
            <person name="Karaoz U."/>
            <person name="Brodie E.L."/>
            <person name="Williams K.H."/>
            <person name="Hubbard S.S."/>
            <person name="Banfield J.F."/>
        </authorList>
    </citation>
    <scope>NUCLEOTIDE SEQUENCE [LARGE SCALE GENOMIC DNA]</scope>
</reference>
<dbReference type="GO" id="GO:0003735">
    <property type="term" value="F:structural constituent of ribosome"/>
    <property type="evidence" value="ECO:0007669"/>
    <property type="project" value="InterPro"/>
</dbReference>
<dbReference type="Pfam" id="PF00467">
    <property type="entry name" value="KOW"/>
    <property type="match status" value="1"/>
</dbReference>
<comment type="subunit">
    <text evidence="5">Part of the 50S ribosomal subunit.</text>
</comment>
<gene>
    <name evidence="5" type="primary">rplX</name>
    <name evidence="7" type="ORF">A2843_00155</name>
</gene>
<dbReference type="GO" id="GO:0019843">
    <property type="term" value="F:rRNA binding"/>
    <property type="evidence" value="ECO:0007669"/>
    <property type="project" value="UniProtKB-UniRule"/>
</dbReference>
<dbReference type="GO" id="GO:0006412">
    <property type="term" value="P:translation"/>
    <property type="evidence" value="ECO:0007669"/>
    <property type="project" value="UniProtKB-UniRule"/>
</dbReference>
<organism evidence="7 8">
    <name type="scientific">Candidatus Wildermuthbacteria bacterium RIFCSPHIGHO2_01_FULL_48_27b</name>
    <dbReference type="NCBI Taxonomy" id="1802447"/>
    <lineage>
        <taxon>Bacteria</taxon>
        <taxon>Candidatus Wildermuthiibacteriota</taxon>
    </lineage>
</organism>
<evidence type="ECO:0000256" key="4">
    <source>
        <dbReference type="ARBA" id="ARBA00035206"/>
    </source>
</evidence>
<dbReference type="Pfam" id="PF17136">
    <property type="entry name" value="ribosomal_L24"/>
    <property type="match status" value="1"/>
</dbReference>
<dbReference type="InterPro" id="IPR005824">
    <property type="entry name" value="KOW"/>
</dbReference>
<dbReference type="GO" id="GO:1990904">
    <property type="term" value="C:ribonucleoprotein complex"/>
    <property type="evidence" value="ECO:0007669"/>
    <property type="project" value="UniProtKB-KW"/>
</dbReference>
<evidence type="ECO:0000313" key="7">
    <source>
        <dbReference type="EMBL" id="OHA64682.1"/>
    </source>
</evidence>
<evidence type="ECO:0000313" key="8">
    <source>
        <dbReference type="Proteomes" id="UP000178170"/>
    </source>
</evidence>
<proteinExistence type="inferred from homology"/>
<sequence length="101" mass="11124">MRVKKGDNIIVTTGKDRGKKGKVLRAFPREARIVVEGVNIRKKHVKAKRADQKGQIVEMPAMFSVSSVKLVCEKCGKPTRVGYAVAGKKKSRICKKCGAEI</sequence>
<comment type="similarity">
    <text evidence="1 5">Belongs to the universal ribosomal protein uL24 family.</text>
</comment>
<keyword evidence="5" id="KW-0694">RNA-binding</keyword>
<dbReference type="HAMAP" id="MF_01326_B">
    <property type="entry name" value="Ribosomal_uL24_B"/>
    <property type="match status" value="1"/>
</dbReference>
<evidence type="ECO:0000256" key="3">
    <source>
        <dbReference type="ARBA" id="ARBA00023274"/>
    </source>
</evidence>
<protein>
    <recommendedName>
        <fullName evidence="4 5">Large ribosomal subunit protein uL24</fullName>
    </recommendedName>
</protein>
<dbReference type="InterPro" id="IPR003256">
    <property type="entry name" value="Ribosomal_uL24"/>
</dbReference>
<evidence type="ECO:0000256" key="1">
    <source>
        <dbReference type="ARBA" id="ARBA00010618"/>
    </source>
</evidence>
<dbReference type="CDD" id="cd06089">
    <property type="entry name" value="KOW_RPL26"/>
    <property type="match status" value="1"/>
</dbReference>
<dbReference type="PANTHER" id="PTHR12903">
    <property type="entry name" value="MITOCHONDRIAL RIBOSOMAL PROTEIN L24"/>
    <property type="match status" value="1"/>
</dbReference>
<dbReference type="Gene3D" id="2.30.30.30">
    <property type="match status" value="1"/>
</dbReference>
<comment type="function">
    <text evidence="5">One of the proteins that surrounds the polypeptide exit tunnel on the outside of the subunit.</text>
</comment>
<keyword evidence="2 5" id="KW-0689">Ribosomal protein</keyword>